<accession>A0A845GDV9</accession>
<organism evidence="1 2">
    <name type="scientific">Duganella vulcania</name>
    <dbReference type="NCBI Taxonomy" id="2692166"/>
    <lineage>
        <taxon>Bacteria</taxon>
        <taxon>Pseudomonadati</taxon>
        <taxon>Pseudomonadota</taxon>
        <taxon>Betaproteobacteria</taxon>
        <taxon>Burkholderiales</taxon>
        <taxon>Oxalobacteraceae</taxon>
        <taxon>Telluria group</taxon>
        <taxon>Duganella</taxon>
    </lineage>
</organism>
<reference evidence="1" key="1">
    <citation type="submission" date="2019-12" db="EMBL/GenBank/DDBJ databases">
        <title>Novel species isolated from a subtropical stream in China.</title>
        <authorList>
            <person name="Lu H."/>
        </authorList>
    </citation>
    <scope>NUCLEOTIDE SEQUENCE [LARGE SCALE GENOMIC DNA]</scope>
    <source>
        <strain evidence="1">FT81W</strain>
    </source>
</reference>
<dbReference type="EMBL" id="WWCX01000001">
    <property type="protein sequence ID" value="MYM92464.1"/>
    <property type="molecule type" value="Genomic_DNA"/>
</dbReference>
<evidence type="ECO:0000313" key="1">
    <source>
        <dbReference type="EMBL" id="MYM92464.1"/>
    </source>
</evidence>
<name>A0A845GDV9_9BURK</name>
<dbReference type="AlphaFoldDB" id="A0A845GDV9"/>
<dbReference type="RefSeq" id="WP_161081731.1">
    <property type="nucleotide sequence ID" value="NZ_WWCX01000001.1"/>
</dbReference>
<gene>
    <name evidence="1" type="ORF">GTP90_01155</name>
</gene>
<evidence type="ECO:0000313" key="2">
    <source>
        <dbReference type="Proteomes" id="UP000447355"/>
    </source>
</evidence>
<sequence>MMWVDLSPGAMVVICEAQREFRTVVRGHVKANKGRLTTWIELRQMYDAERMSAERKVSEGLAAIV</sequence>
<proteinExistence type="predicted"/>
<protein>
    <submittedName>
        <fullName evidence="1">Uncharacterized protein</fullName>
    </submittedName>
</protein>
<comment type="caution">
    <text evidence="1">The sequence shown here is derived from an EMBL/GenBank/DDBJ whole genome shotgun (WGS) entry which is preliminary data.</text>
</comment>
<dbReference type="Proteomes" id="UP000447355">
    <property type="component" value="Unassembled WGS sequence"/>
</dbReference>